<name>A0A074VYR1_AURM1</name>
<dbReference type="HOGENOM" id="CLU_029940_1_0_1"/>
<dbReference type="Gene3D" id="3.20.20.370">
    <property type="entry name" value="Glycoside hydrolase/deacetylase"/>
    <property type="match status" value="1"/>
</dbReference>
<dbReference type="CDD" id="cd10938">
    <property type="entry name" value="CE4_HpPgdA_like"/>
    <property type="match status" value="1"/>
</dbReference>
<feature type="domain" description="NodB homology" evidence="1">
    <location>
        <begin position="31"/>
        <end position="148"/>
    </location>
</feature>
<evidence type="ECO:0000313" key="2">
    <source>
        <dbReference type="EMBL" id="KEQ62857.1"/>
    </source>
</evidence>
<dbReference type="GO" id="GO:0005975">
    <property type="term" value="P:carbohydrate metabolic process"/>
    <property type="evidence" value="ECO:0007669"/>
    <property type="project" value="InterPro"/>
</dbReference>
<keyword evidence="3" id="KW-1185">Reference proteome</keyword>
<protein>
    <submittedName>
        <fullName evidence="2">Glucose 1-dehydrogenase</fullName>
    </submittedName>
</protein>
<dbReference type="STRING" id="1043003.A0A074VYR1"/>
<gene>
    <name evidence="2" type="ORF">M437DRAFT_48350</name>
</gene>
<dbReference type="InterPro" id="IPR002509">
    <property type="entry name" value="NODB_dom"/>
</dbReference>
<sequence length="309" mass="35141">MGKKRVLVGYGVDVDAVSGWINTQDGSAQNSTNVSRGIFGATVGVDRLLKLFDKHNIKATFFTPAHTIESFPKQMTKVKDAGHEIGLHGYTHEHICNLSASQQRDVLAKSIEVITNFTGKKPQGYTAPAWATSKELVPLLEEFGVIYDHSFMHHDLQPYFAPDASHEWIETDNKKEAETWMKPMTKIRPSKIVEIPANWHLDDWPPLQPMPGRAGTHGFVSTHEVERLWLEQFDYAYETYDSFIFPMSIHPQVSGKPQVIKMHERIIEYINKYEGVEWMPFGDMAREFLEGRIEGVEIEGGAEVQERPT</sequence>
<dbReference type="PROSITE" id="PS51677">
    <property type="entry name" value="NODB"/>
    <property type="match status" value="1"/>
</dbReference>
<dbReference type="RefSeq" id="XP_040879880.1">
    <property type="nucleotide sequence ID" value="XM_041021642.1"/>
</dbReference>
<dbReference type="GO" id="GO:0016810">
    <property type="term" value="F:hydrolase activity, acting on carbon-nitrogen (but not peptide) bonds"/>
    <property type="evidence" value="ECO:0007669"/>
    <property type="project" value="InterPro"/>
</dbReference>
<dbReference type="Pfam" id="PF01522">
    <property type="entry name" value="Polysacc_deac_1"/>
    <property type="match status" value="1"/>
</dbReference>
<dbReference type="PANTHER" id="PTHR47561">
    <property type="entry name" value="POLYSACCHARIDE DEACETYLASE FAMILY PROTEIN (AFU_ORTHOLOGUE AFUA_6G05030)"/>
    <property type="match status" value="1"/>
</dbReference>
<evidence type="ECO:0000259" key="1">
    <source>
        <dbReference type="PROSITE" id="PS51677"/>
    </source>
</evidence>
<dbReference type="EMBL" id="KL584833">
    <property type="protein sequence ID" value="KEQ62857.1"/>
    <property type="molecule type" value="Genomic_DNA"/>
</dbReference>
<dbReference type="PANTHER" id="PTHR47561:SF1">
    <property type="entry name" value="POLYSACCHARIDE DEACETYLASE FAMILY PROTEIN (AFU_ORTHOLOGUE AFUA_6G05030)"/>
    <property type="match status" value="1"/>
</dbReference>
<evidence type="ECO:0000313" key="3">
    <source>
        <dbReference type="Proteomes" id="UP000030672"/>
    </source>
</evidence>
<dbReference type="InterPro" id="IPR037950">
    <property type="entry name" value="PgdA-like"/>
</dbReference>
<dbReference type="Proteomes" id="UP000030672">
    <property type="component" value="Unassembled WGS sequence"/>
</dbReference>
<dbReference type="InterPro" id="IPR011330">
    <property type="entry name" value="Glyco_hydro/deAcase_b/a-brl"/>
</dbReference>
<proteinExistence type="predicted"/>
<organism evidence="2 3">
    <name type="scientific">Aureobasidium melanogenum (strain CBS 110374)</name>
    <name type="common">Aureobasidium pullulans var. melanogenum</name>
    <dbReference type="NCBI Taxonomy" id="1043003"/>
    <lineage>
        <taxon>Eukaryota</taxon>
        <taxon>Fungi</taxon>
        <taxon>Dikarya</taxon>
        <taxon>Ascomycota</taxon>
        <taxon>Pezizomycotina</taxon>
        <taxon>Dothideomycetes</taxon>
        <taxon>Dothideomycetidae</taxon>
        <taxon>Dothideales</taxon>
        <taxon>Saccotheciaceae</taxon>
        <taxon>Aureobasidium</taxon>
    </lineage>
</organism>
<reference evidence="2 3" key="1">
    <citation type="journal article" date="2014" name="BMC Genomics">
        <title>Genome sequencing of four Aureobasidium pullulans varieties: biotechnological potential, stress tolerance, and description of new species.</title>
        <authorList>
            <person name="Gostin Ar C."/>
            <person name="Ohm R.A."/>
            <person name="Kogej T."/>
            <person name="Sonjak S."/>
            <person name="Turk M."/>
            <person name="Zajc J."/>
            <person name="Zalar P."/>
            <person name="Grube M."/>
            <person name="Sun H."/>
            <person name="Han J."/>
            <person name="Sharma A."/>
            <person name="Chiniquy J."/>
            <person name="Ngan C.Y."/>
            <person name="Lipzen A."/>
            <person name="Barry K."/>
            <person name="Grigoriev I.V."/>
            <person name="Gunde-Cimerman N."/>
        </authorList>
    </citation>
    <scope>NUCLEOTIDE SEQUENCE [LARGE SCALE GENOMIC DNA]</scope>
    <source>
        <strain evidence="2 3">CBS 110374</strain>
    </source>
</reference>
<dbReference type="GeneID" id="63915015"/>
<accession>A0A074VYR1</accession>
<dbReference type="AlphaFoldDB" id="A0A074VYR1"/>
<dbReference type="SUPFAM" id="SSF88713">
    <property type="entry name" value="Glycoside hydrolase/deacetylase"/>
    <property type="match status" value="1"/>
</dbReference>